<feature type="region of interest" description="Disordered" evidence="1">
    <location>
        <begin position="1"/>
        <end position="56"/>
    </location>
</feature>
<evidence type="ECO:0000256" key="1">
    <source>
        <dbReference type="SAM" id="MobiDB-lite"/>
    </source>
</evidence>
<protein>
    <submittedName>
        <fullName evidence="2">Uncharacterized protein</fullName>
    </submittedName>
</protein>
<name>A0A5C5XQZ9_9PLAN</name>
<feature type="compositionally biased region" description="Polar residues" evidence="1">
    <location>
        <begin position="30"/>
        <end position="56"/>
    </location>
</feature>
<feature type="compositionally biased region" description="Basic and acidic residues" evidence="1">
    <location>
        <begin position="14"/>
        <end position="26"/>
    </location>
</feature>
<sequence>MSVPPRNDATNVSTEHRCSKEIEYRGRYNKPSSKQSFVNGSNRPDEQISNNPERHN</sequence>
<accession>A0A5C5XQZ9</accession>
<reference evidence="2 3" key="1">
    <citation type="submission" date="2019-02" db="EMBL/GenBank/DDBJ databases">
        <title>Deep-cultivation of Planctomycetes and their phenomic and genomic characterization uncovers novel biology.</title>
        <authorList>
            <person name="Wiegand S."/>
            <person name="Jogler M."/>
            <person name="Boedeker C."/>
            <person name="Pinto D."/>
            <person name="Vollmers J."/>
            <person name="Rivas-Marin E."/>
            <person name="Kohn T."/>
            <person name="Peeters S.H."/>
            <person name="Heuer A."/>
            <person name="Rast P."/>
            <person name="Oberbeckmann S."/>
            <person name="Bunk B."/>
            <person name="Jeske O."/>
            <person name="Meyerdierks A."/>
            <person name="Storesund J.E."/>
            <person name="Kallscheuer N."/>
            <person name="Luecker S."/>
            <person name="Lage O.M."/>
            <person name="Pohl T."/>
            <person name="Merkel B.J."/>
            <person name="Hornburger P."/>
            <person name="Mueller R.-W."/>
            <person name="Bruemmer F."/>
            <person name="Labrenz M."/>
            <person name="Spormann A.M."/>
            <person name="Op Den Camp H."/>
            <person name="Overmann J."/>
            <person name="Amann R."/>
            <person name="Jetten M.S.M."/>
            <person name="Mascher T."/>
            <person name="Medema M.H."/>
            <person name="Devos D.P."/>
            <person name="Kaster A.-K."/>
            <person name="Ovreas L."/>
            <person name="Rohde M."/>
            <person name="Galperin M.Y."/>
            <person name="Jogler C."/>
        </authorList>
    </citation>
    <scope>NUCLEOTIDE SEQUENCE [LARGE SCALE GENOMIC DNA]</scope>
    <source>
        <strain evidence="2 3">Pan14r</strain>
    </source>
</reference>
<dbReference type="Proteomes" id="UP000317238">
    <property type="component" value="Unassembled WGS sequence"/>
</dbReference>
<evidence type="ECO:0000313" key="3">
    <source>
        <dbReference type="Proteomes" id="UP000317238"/>
    </source>
</evidence>
<comment type="caution">
    <text evidence="2">The sequence shown here is derived from an EMBL/GenBank/DDBJ whole genome shotgun (WGS) entry which is preliminary data.</text>
</comment>
<keyword evidence="3" id="KW-1185">Reference proteome</keyword>
<organism evidence="2 3">
    <name type="scientific">Crateriforma conspicua</name>
    <dbReference type="NCBI Taxonomy" id="2527996"/>
    <lineage>
        <taxon>Bacteria</taxon>
        <taxon>Pseudomonadati</taxon>
        <taxon>Planctomycetota</taxon>
        <taxon>Planctomycetia</taxon>
        <taxon>Planctomycetales</taxon>
        <taxon>Planctomycetaceae</taxon>
        <taxon>Crateriforma</taxon>
    </lineage>
</organism>
<dbReference type="EMBL" id="SJPL01000004">
    <property type="protein sequence ID" value="TWT64931.1"/>
    <property type="molecule type" value="Genomic_DNA"/>
</dbReference>
<proteinExistence type="predicted"/>
<dbReference type="AlphaFoldDB" id="A0A5C5XQZ9"/>
<evidence type="ECO:0000313" key="2">
    <source>
        <dbReference type="EMBL" id="TWT64931.1"/>
    </source>
</evidence>
<gene>
    <name evidence="2" type="ORF">Pan14r_54740</name>
</gene>